<keyword evidence="2 5" id="KW-0808">Transferase</keyword>
<keyword evidence="3" id="KW-0949">S-adenosyl-L-methionine</keyword>
<dbReference type="InterPro" id="IPR041698">
    <property type="entry name" value="Methyltransf_25"/>
</dbReference>
<accession>A0A4S2HBH1</accession>
<dbReference type="GO" id="GO:0008168">
    <property type="term" value="F:methyltransferase activity"/>
    <property type="evidence" value="ECO:0007669"/>
    <property type="project" value="UniProtKB-KW"/>
</dbReference>
<evidence type="ECO:0000259" key="4">
    <source>
        <dbReference type="Pfam" id="PF13649"/>
    </source>
</evidence>
<dbReference type="AlphaFoldDB" id="A0A4S2HBH1"/>
<comment type="caution">
    <text evidence="5">The sequence shown here is derived from an EMBL/GenBank/DDBJ whole genome shotgun (WGS) entry which is preliminary data.</text>
</comment>
<dbReference type="Pfam" id="PF13649">
    <property type="entry name" value="Methyltransf_25"/>
    <property type="match status" value="1"/>
</dbReference>
<dbReference type="RefSeq" id="WP_135944675.1">
    <property type="nucleotide sequence ID" value="NZ_BMEI01000002.1"/>
</dbReference>
<evidence type="ECO:0000313" key="6">
    <source>
        <dbReference type="Proteomes" id="UP000305451"/>
    </source>
</evidence>
<keyword evidence="1 5" id="KW-0489">Methyltransferase</keyword>
<gene>
    <name evidence="5" type="ORF">E5162_08020</name>
</gene>
<dbReference type="GO" id="GO:0032259">
    <property type="term" value="P:methylation"/>
    <property type="evidence" value="ECO:0007669"/>
    <property type="project" value="UniProtKB-KW"/>
</dbReference>
<dbReference type="CDD" id="cd02440">
    <property type="entry name" value="AdoMet_MTases"/>
    <property type="match status" value="1"/>
</dbReference>
<sequence length="264" mass="29091">MLRRLKYTLVADLCDAAIRYTPLFDAPDGPPDLINFAGGGDYRQVGDNTVALIERETGLMPGDRVLDIGCAIGRNALALHRRHGEAIAYAGFDIVPFGIRWCRRWARRHAASFRFDHADIANSFYNPRGTLSPAEYRFPYEDDSMDLSISTSVYTHMMRREVVHYLKESARVTAPGGRLYATAFVLDAGARDALGQGRAAFRFEHVFEGSRVEEAGAPSVAVGLDPEVFTETLGEAGARSVEIRPGSWRGGAGTDFQDIVVARF</sequence>
<evidence type="ECO:0000256" key="3">
    <source>
        <dbReference type="ARBA" id="ARBA00022691"/>
    </source>
</evidence>
<keyword evidence="6" id="KW-1185">Reference proteome</keyword>
<organism evidence="5 6">
    <name type="scientific">Marinicauda pacifica</name>
    <dbReference type="NCBI Taxonomy" id="1133559"/>
    <lineage>
        <taxon>Bacteria</taxon>
        <taxon>Pseudomonadati</taxon>
        <taxon>Pseudomonadota</taxon>
        <taxon>Alphaproteobacteria</taxon>
        <taxon>Maricaulales</taxon>
        <taxon>Maricaulaceae</taxon>
        <taxon>Marinicauda</taxon>
    </lineage>
</organism>
<protein>
    <submittedName>
        <fullName evidence="5">Class I SAM-dependent methyltransferase</fullName>
    </submittedName>
</protein>
<dbReference type="PANTHER" id="PTHR43464">
    <property type="entry name" value="METHYLTRANSFERASE"/>
    <property type="match status" value="1"/>
</dbReference>
<evidence type="ECO:0000256" key="2">
    <source>
        <dbReference type="ARBA" id="ARBA00022679"/>
    </source>
</evidence>
<dbReference type="Gene3D" id="3.40.50.150">
    <property type="entry name" value="Vaccinia Virus protein VP39"/>
    <property type="match status" value="1"/>
</dbReference>
<feature type="domain" description="Methyltransferase" evidence="4">
    <location>
        <begin position="65"/>
        <end position="177"/>
    </location>
</feature>
<proteinExistence type="predicted"/>
<dbReference type="OrthoDB" id="9777638at2"/>
<dbReference type="EMBL" id="SRXV01000002">
    <property type="protein sequence ID" value="TGY93001.1"/>
    <property type="molecule type" value="Genomic_DNA"/>
</dbReference>
<dbReference type="PANTHER" id="PTHR43464:SF19">
    <property type="entry name" value="UBIQUINONE BIOSYNTHESIS O-METHYLTRANSFERASE, MITOCHONDRIAL"/>
    <property type="match status" value="1"/>
</dbReference>
<dbReference type="InterPro" id="IPR029063">
    <property type="entry name" value="SAM-dependent_MTases_sf"/>
</dbReference>
<evidence type="ECO:0000256" key="1">
    <source>
        <dbReference type="ARBA" id="ARBA00022603"/>
    </source>
</evidence>
<reference evidence="5 6" key="1">
    <citation type="journal article" date="2013" name="Int. J. Syst. Evol. Microbiol.">
        <title>Marinicauda pacifica gen. nov., sp. nov., a prosthecate alphaproteobacterium of the family Hyphomonadaceae isolated from deep seawater.</title>
        <authorList>
            <person name="Zhang X.Y."/>
            <person name="Li G.W."/>
            <person name="Wang C.S."/>
            <person name="Zhang Y.J."/>
            <person name="Xu X.W."/>
            <person name="Li H."/>
            <person name="Liu A."/>
            <person name="Liu C."/>
            <person name="Xie B.B."/>
            <person name="Qin Q.L."/>
            <person name="Xu Z."/>
            <person name="Chen X.L."/>
            <person name="Zhou B.C."/>
            <person name="Zhang Y.Z."/>
        </authorList>
    </citation>
    <scope>NUCLEOTIDE SEQUENCE [LARGE SCALE GENOMIC DNA]</scope>
    <source>
        <strain evidence="5 6">P-1 km-3</strain>
    </source>
</reference>
<name>A0A4S2HBH1_9PROT</name>
<evidence type="ECO:0000313" key="5">
    <source>
        <dbReference type="EMBL" id="TGY93001.1"/>
    </source>
</evidence>
<dbReference type="SUPFAM" id="SSF53335">
    <property type="entry name" value="S-adenosyl-L-methionine-dependent methyltransferases"/>
    <property type="match status" value="1"/>
</dbReference>
<dbReference type="Proteomes" id="UP000305451">
    <property type="component" value="Unassembled WGS sequence"/>
</dbReference>